<dbReference type="InterPro" id="IPR011992">
    <property type="entry name" value="EF-hand-dom_pair"/>
</dbReference>
<evidence type="ECO:0000256" key="1">
    <source>
        <dbReference type="ARBA" id="ARBA00006765"/>
    </source>
</evidence>
<dbReference type="PROSITE" id="PS00018">
    <property type="entry name" value="EF_HAND_1"/>
    <property type="match status" value="1"/>
</dbReference>
<dbReference type="Gene3D" id="1.10.238.10">
    <property type="entry name" value="EF-hand"/>
    <property type="match status" value="1"/>
</dbReference>
<comment type="caution">
    <text evidence="5">The sequence shown here is derived from an EMBL/GenBank/DDBJ whole genome shotgun (WGS) entry which is preliminary data.</text>
</comment>
<evidence type="ECO:0000313" key="6">
    <source>
        <dbReference type="Proteomes" id="UP001270362"/>
    </source>
</evidence>
<dbReference type="SUPFAM" id="SSF47473">
    <property type="entry name" value="EF-hand"/>
    <property type="match status" value="1"/>
</dbReference>
<reference evidence="5" key="1">
    <citation type="journal article" date="2023" name="Mol. Phylogenet. Evol.">
        <title>Genome-scale phylogeny and comparative genomics of the fungal order Sordariales.</title>
        <authorList>
            <person name="Hensen N."/>
            <person name="Bonometti L."/>
            <person name="Westerberg I."/>
            <person name="Brannstrom I.O."/>
            <person name="Guillou S."/>
            <person name="Cros-Aarteil S."/>
            <person name="Calhoun S."/>
            <person name="Haridas S."/>
            <person name="Kuo A."/>
            <person name="Mondo S."/>
            <person name="Pangilinan J."/>
            <person name="Riley R."/>
            <person name="LaButti K."/>
            <person name="Andreopoulos B."/>
            <person name="Lipzen A."/>
            <person name="Chen C."/>
            <person name="Yan M."/>
            <person name="Daum C."/>
            <person name="Ng V."/>
            <person name="Clum A."/>
            <person name="Steindorff A."/>
            <person name="Ohm R.A."/>
            <person name="Martin F."/>
            <person name="Silar P."/>
            <person name="Natvig D.O."/>
            <person name="Lalanne C."/>
            <person name="Gautier V."/>
            <person name="Ament-Velasquez S.L."/>
            <person name="Kruys A."/>
            <person name="Hutchinson M.I."/>
            <person name="Powell A.J."/>
            <person name="Barry K."/>
            <person name="Miller A.N."/>
            <person name="Grigoriev I.V."/>
            <person name="Debuchy R."/>
            <person name="Gladieux P."/>
            <person name="Hiltunen Thoren M."/>
            <person name="Johannesson H."/>
        </authorList>
    </citation>
    <scope>NUCLEOTIDE SEQUENCE</scope>
    <source>
        <strain evidence="5">CBS 314.62</strain>
    </source>
</reference>
<gene>
    <name evidence="5" type="ORF">B0T22DRAFT_528945</name>
</gene>
<dbReference type="InterPro" id="IPR007736">
    <property type="entry name" value="Caleosin-related"/>
</dbReference>
<evidence type="ECO:0000256" key="2">
    <source>
        <dbReference type="ARBA" id="ARBA00022837"/>
    </source>
</evidence>
<dbReference type="InterPro" id="IPR018247">
    <property type="entry name" value="EF_Hand_1_Ca_BS"/>
</dbReference>
<evidence type="ECO:0000256" key="3">
    <source>
        <dbReference type="SAM" id="MobiDB-lite"/>
    </source>
</evidence>
<feature type="region of interest" description="Disordered" evidence="3">
    <location>
        <begin position="1"/>
        <end position="25"/>
    </location>
</feature>
<dbReference type="InterPro" id="IPR002048">
    <property type="entry name" value="EF_hand_dom"/>
</dbReference>
<accession>A0AAE0XDL0</accession>
<sequence>MPFSTQDSGFSSPATRVNGTNDFDLSAAQCPETSERRLALDADTFIEQPGIARANVAVSTQRPEGSFQYSYMHRNHTVLQQHVLFWDRDADGKISLLDTYTGFRELGFGIVFSLLSMLIINLSFSYPTRLAYTWVPDPWCRIYVNAIHKAKHGSDSGVYDKEGRFVPQAFEDLFSKWDLDDDGALSAAEFLNMVAGHRVAADPFGWFAAYFEFGSTWLLLQERGQVSKEDLRRVYDGLIFWEIRDARQRGRYSKKGFGLEKLRQLLEEAARQVKID</sequence>
<keyword evidence="6" id="KW-1185">Reference proteome</keyword>
<keyword evidence="2" id="KW-0106">Calcium</keyword>
<proteinExistence type="inferred from homology"/>
<dbReference type="PANTHER" id="PTHR31495:SF0">
    <property type="entry name" value="BINDING PROTEIN CALEOSIN, PUTATIVE (AFU_ORTHOLOGUE AFUA_5G13750)-RELATED"/>
    <property type="match status" value="1"/>
</dbReference>
<feature type="compositionally biased region" description="Polar residues" evidence="3">
    <location>
        <begin position="1"/>
        <end position="23"/>
    </location>
</feature>
<dbReference type="AlphaFoldDB" id="A0AAE0XDL0"/>
<organism evidence="5 6">
    <name type="scientific">Podospora appendiculata</name>
    <dbReference type="NCBI Taxonomy" id="314037"/>
    <lineage>
        <taxon>Eukaryota</taxon>
        <taxon>Fungi</taxon>
        <taxon>Dikarya</taxon>
        <taxon>Ascomycota</taxon>
        <taxon>Pezizomycotina</taxon>
        <taxon>Sordariomycetes</taxon>
        <taxon>Sordariomycetidae</taxon>
        <taxon>Sordariales</taxon>
        <taxon>Podosporaceae</taxon>
        <taxon>Podospora</taxon>
    </lineage>
</organism>
<dbReference type="GO" id="GO:0005509">
    <property type="term" value="F:calcium ion binding"/>
    <property type="evidence" value="ECO:0007669"/>
    <property type="project" value="InterPro"/>
</dbReference>
<evidence type="ECO:0000259" key="4">
    <source>
        <dbReference type="PROSITE" id="PS50222"/>
    </source>
</evidence>
<evidence type="ECO:0000313" key="5">
    <source>
        <dbReference type="EMBL" id="KAK3690397.1"/>
    </source>
</evidence>
<protein>
    <submittedName>
        <fullName evidence="5">Caleosin related protein-domain-containing protein</fullName>
    </submittedName>
</protein>
<name>A0AAE0XDL0_9PEZI</name>
<comment type="similarity">
    <text evidence="1">Belongs to the caleosin family.</text>
</comment>
<dbReference type="Pfam" id="PF05042">
    <property type="entry name" value="Caleosin"/>
    <property type="match status" value="1"/>
</dbReference>
<reference evidence="5" key="2">
    <citation type="submission" date="2023-06" db="EMBL/GenBank/DDBJ databases">
        <authorList>
            <consortium name="Lawrence Berkeley National Laboratory"/>
            <person name="Haridas S."/>
            <person name="Hensen N."/>
            <person name="Bonometti L."/>
            <person name="Westerberg I."/>
            <person name="Brannstrom I.O."/>
            <person name="Guillou S."/>
            <person name="Cros-Aarteil S."/>
            <person name="Calhoun S."/>
            <person name="Kuo A."/>
            <person name="Mondo S."/>
            <person name="Pangilinan J."/>
            <person name="Riley R."/>
            <person name="Labutti K."/>
            <person name="Andreopoulos B."/>
            <person name="Lipzen A."/>
            <person name="Chen C."/>
            <person name="Yanf M."/>
            <person name="Daum C."/>
            <person name="Ng V."/>
            <person name="Clum A."/>
            <person name="Steindorff A."/>
            <person name="Ohm R."/>
            <person name="Martin F."/>
            <person name="Silar P."/>
            <person name="Natvig D."/>
            <person name="Lalanne C."/>
            <person name="Gautier V."/>
            <person name="Ament-Velasquez S.L."/>
            <person name="Kruys A."/>
            <person name="Hutchinson M.I."/>
            <person name="Powell A.J."/>
            <person name="Barry K."/>
            <person name="Miller A.N."/>
            <person name="Grigoriev I.V."/>
            <person name="Debuchy R."/>
            <person name="Gladieux P."/>
            <person name="Thoren M.H."/>
            <person name="Johannesson H."/>
        </authorList>
    </citation>
    <scope>NUCLEOTIDE SEQUENCE</scope>
    <source>
        <strain evidence="5">CBS 314.62</strain>
    </source>
</reference>
<dbReference type="Proteomes" id="UP001270362">
    <property type="component" value="Unassembled WGS sequence"/>
</dbReference>
<feature type="domain" description="EF-hand" evidence="4">
    <location>
        <begin position="165"/>
        <end position="200"/>
    </location>
</feature>
<dbReference type="PANTHER" id="PTHR31495">
    <property type="entry name" value="PEROXYGENASE 3-RELATED"/>
    <property type="match status" value="1"/>
</dbReference>
<dbReference type="PROSITE" id="PS50222">
    <property type="entry name" value="EF_HAND_2"/>
    <property type="match status" value="1"/>
</dbReference>
<dbReference type="GO" id="GO:0004497">
    <property type="term" value="F:monooxygenase activity"/>
    <property type="evidence" value="ECO:0007669"/>
    <property type="project" value="TreeGrafter"/>
</dbReference>
<dbReference type="EMBL" id="JAULSO010000002">
    <property type="protein sequence ID" value="KAK3690397.1"/>
    <property type="molecule type" value="Genomic_DNA"/>
</dbReference>